<sequence>MGCMLLMRQLLLLVWKNFLLQVRRPIGTVVELVFPLFALVAILGIRRIPGLADLMRTCPVTFQSTEFNFPQDYLLYAPPNNITDAVMDEVANKLSSRHNVVIMPVASQDVFVPLTLDMFPEIEDSYNYTRYGAVYFDQLEESGKDLSYTIRFPYEISWFTNYVTEDFTSLFVRTFSPYVDSGFMELQRALEESIIEYYANQTDRAVPEIDLKMKQLPFPPTAFNFFLQVLDLGLGLLVIISFLYTAATITKELVIEKETRIRESMLMMGLRQWVLWASWFIKQLLFMFVWVVAYTILFKYAGVWPRSDGFLIFIFFLLYITSIIAYGFFISVWFSSPRIALFVSFVVFFLSYIPSFFITGFDQQIPYNGKLALALFSNTAFDLRLRVISILEQSQLGLQWDNVSEPLSIDNPLNMGAVFGMLIFDILLYMIIAWYVDAVKPGTYGVPKPLYFPFLPSYWTGRPLECRKRSEDEVVERPPWYDGGAHEEEPRDREAGIKIQNLTKTYTPAIFSLLKGEKLAVDSLNLNMYEGQITALLGHNGAGKTTTISILTGLYTPTGGTAVINGYDIRSNMDQIRHSLGICPQHNVLFDRLTVLEHLKFFAILKGMQFGMIEGEVEHMLTDLEFQDKRDTIANNLSGGMKRKLSVSIALIGGSKTVVLDEPTSGMDPYARRATWDLLAKHKEGRTILLTTHFMDEADLLGDRIAIMAEGRLMCSGSSLFLKSRYGVGYHLTLVKGRSCDTGRLSELIKSTVPGSQLASDVSAELTFLLPFTSSQHFPTLLDTLENDRERLGVSSYGVSQTTMEEVFLKVGKGSTNVFDGYQKSSAPPSTEQQVPLSSGNDCIELIEMTGEQQVPLSSGNDCIELIEMTGEDGPIATTTPKYQRNTGVVLWLQQFLAMFLKRYYNSLRYYVAVGTQLILPL</sequence>
<dbReference type="SMART" id="SM00382">
    <property type="entry name" value="AAA"/>
    <property type="match status" value="1"/>
</dbReference>
<name>A0AA35RGW1_GEOBA</name>
<dbReference type="InterPro" id="IPR027417">
    <property type="entry name" value="P-loop_NTPase"/>
</dbReference>
<evidence type="ECO:0000256" key="1">
    <source>
        <dbReference type="ARBA" id="ARBA00004141"/>
    </source>
</evidence>
<keyword evidence="5 7" id="KW-1133">Transmembrane helix</keyword>
<feature type="transmembrane region" description="Helical" evidence="7">
    <location>
        <begin position="26"/>
        <end position="45"/>
    </location>
</feature>
<keyword evidence="2 7" id="KW-0812">Transmembrane</keyword>
<dbReference type="InterPro" id="IPR017871">
    <property type="entry name" value="ABC_transporter-like_CS"/>
</dbReference>
<evidence type="ECO:0000256" key="4">
    <source>
        <dbReference type="ARBA" id="ARBA00022840"/>
    </source>
</evidence>
<dbReference type="InterPro" id="IPR026082">
    <property type="entry name" value="ABCA"/>
</dbReference>
<dbReference type="PANTHER" id="PTHR19229:SF250">
    <property type="entry name" value="ABC TRANSPORTER DOMAIN-CONTAINING PROTEIN-RELATED"/>
    <property type="match status" value="1"/>
</dbReference>
<dbReference type="PROSITE" id="PS00211">
    <property type="entry name" value="ABC_TRANSPORTER_1"/>
    <property type="match status" value="1"/>
</dbReference>
<feature type="transmembrane region" description="Helical" evidence="7">
    <location>
        <begin position="310"/>
        <end position="333"/>
    </location>
</feature>
<dbReference type="Gene3D" id="3.40.50.300">
    <property type="entry name" value="P-loop containing nucleotide triphosphate hydrolases"/>
    <property type="match status" value="1"/>
</dbReference>
<evidence type="ECO:0000256" key="7">
    <source>
        <dbReference type="SAM" id="Phobius"/>
    </source>
</evidence>
<feature type="non-terminal residue" evidence="9">
    <location>
        <position position="922"/>
    </location>
</feature>
<dbReference type="GO" id="GO:0016887">
    <property type="term" value="F:ATP hydrolysis activity"/>
    <property type="evidence" value="ECO:0007669"/>
    <property type="project" value="InterPro"/>
</dbReference>
<comment type="subcellular location">
    <subcellularLocation>
        <location evidence="1">Membrane</location>
        <topology evidence="1">Multi-pass membrane protein</topology>
    </subcellularLocation>
</comment>
<dbReference type="GO" id="GO:0005524">
    <property type="term" value="F:ATP binding"/>
    <property type="evidence" value="ECO:0007669"/>
    <property type="project" value="UniProtKB-KW"/>
</dbReference>
<feature type="transmembrane region" description="Helical" evidence="7">
    <location>
        <begin position="417"/>
        <end position="436"/>
    </location>
</feature>
<dbReference type="InterPro" id="IPR003439">
    <property type="entry name" value="ABC_transporter-like_ATP-bd"/>
</dbReference>
<feature type="transmembrane region" description="Helical" evidence="7">
    <location>
        <begin position="339"/>
        <end position="361"/>
    </location>
</feature>
<dbReference type="GO" id="GO:0005319">
    <property type="term" value="F:lipid transporter activity"/>
    <property type="evidence" value="ECO:0007669"/>
    <property type="project" value="TreeGrafter"/>
</dbReference>
<keyword evidence="10" id="KW-1185">Reference proteome</keyword>
<keyword evidence="3" id="KW-0547">Nucleotide-binding</keyword>
<dbReference type="PANTHER" id="PTHR19229">
    <property type="entry name" value="ATP-BINDING CASSETTE TRANSPORTER SUBFAMILY A ABCA"/>
    <property type="match status" value="1"/>
</dbReference>
<keyword evidence="6 7" id="KW-0472">Membrane</keyword>
<gene>
    <name evidence="9" type="ORF">GBAR_LOCUS7288</name>
</gene>
<dbReference type="InterPro" id="IPR013525">
    <property type="entry name" value="ABC2_TM"/>
</dbReference>
<keyword evidence="4 9" id="KW-0067">ATP-binding</keyword>
<comment type="caution">
    <text evidence="9">The sequence shown here is derived from an EMBL/GenBank/DDBJ whole genome shotgun (WGS) entry which is preliminary data.</text>
</comment>
<dbReference type="GO" id="GO:0140359">
    <property type="term" value="F:ABC-type transporter activity"/>
    <property type="evidence" value="ECO:0007669"/>
    <property type="project" value="InterPro"/>
</dbReference>
<evidence type="ECO:0000256" key="2">
    <source>
        <dbReference type="ARBA" id="ARBA00022692"/>
    </source>
</evidence>
<protein>
    <submittedName>
        <fullName evidence="9">ATP-binding cassette sub-family A member 3</fullName>
    </submittedName>
</protein>
<feature type="transmembrane region" description="Helical" evidence="7">
    <location>
        <begin position="273"/>
        <end position="298"/>
    </location>
</feature>
<dbReference type="AlphaFoldDB" id="A0AA35RGW1"/>
<dbReference type="Pfam" id="PF12698">
    <property type="entry name" value="ABC2_membrane_3"/>
    <property type="match status" value="1"/>
</dbReference>
<organism evidence="9 10">
    <name type="scientific">Geodia barretti</name>
    <name type="common">Barrett's horny sponge</name>
    <dbReference type="NCBI Taxonomy" id="519541"/>
    <lineage>
        <taxon>Eukaryota</taxon>
        <taxon>Metazoa</taxon>
        <taxon>Porifera</taxon>
        <taxon>Demospongiae</taxon>
        <taxon>Heteroscleromorpha</taxon>
        <taxon>Tetractinellida</taxon>
        <taxon>Astrophorina</taxon>
        <taxon>Geodiidae</taxon>
        <taxon>Geodia</taxon>
    </lineage>
</organism>
<feature type="domain" description="ABC transporter" evidence="8">
    <location>
        <begin position="497"/>
        <end position="735"/>
    </location>
</feature>
<feature type="transmembrane region" description="Helical" evidence="7">
    <location>
        <begin position="222"/>
        <end position="244"/>
    </location>
</feature>
<dbReference type="CDD" id="cd03263">
    <property type="entry name" value="ABC_subfamily_A"/>
    <property type="match status" value="1"/>
</dbReference>
<accession>A0AA35RGW1</accession>
<dbReference type="PROSITE" id="PS50893">
    <property type="entry name" value="ABC_TRANSPORTER_2"/>
    <property type="match status" value="1"/>
</dbReference>
<dbReference type="EMBL" id="CASHTH010001092">
    <property type="protein sequence ID" value="CAI8011250.1"/>
    <property type="molecule type" value="Genomic_DNA"/>
</dbReference>
<dbReference type="Pfam" id="PF00005">
    <property type="entry name" value="ABC_tran"/>
    <property type="match status" value="1"/>
</dbReference>
<dbReference type="InterPro" id="IPR003593">
    <property type="entry name" value="AAA+_ATPase"/>
</dbReference>
<evidence type="ECO:0000256" key="5">
    <source>
        <dbReference type="ARBA" id="ARBA00022989"/>
    </source>
</evidence>
<proteinExistence type="predicted"/>
<dbReference type="GO" id="GO:0016020">
    <property type="term" value="C:membrane"/>
    <property type="evidence" value="ECO:0007669"/>
    <property type="project" value="UniProtKB-SubCell"/>
</dbReference>
<dbReference type="FunFam" id="3.40.50.300:FF:000933">
    <property type="entry name" value="ABC transporter A family member 7"/>
    <property type="match status" value="1"/>
</dbReference>
<reference evidence="9" key="1">
    <citation type="submission" date="2023-03" db="EMBL/GenBank/DDBJ databases">
        <authorList>
            <person name="Steffen K."/>
            <person name="Cardenas P."/>
        </authorList>
    </citation>
    <scope>NUCLEOTIDE SEQUENCE</scope>
</reference>
<evidence type="ECO:0000313" key="9">
    <source>
        <dbReference type="EMBL" id="CAI8011250.1"/>
    </source>
</evidence>
<evidence type="ECO:0000256" key="6">
    <source>
        <dbReference type="ARBA" id="ARBA00023136"/>
    </source>
</evidence>
<dbReference type="SUPFAM" id="SSF52540">
    <property type="entry name" value="P-loop containing nucleoside triphosphate hydrolases"/>
    <property type="match status" value="1"/>
</dbReference>
<evidence type="ECO:0000313" key="10">
    <source>
        <dbReference type="Proteomes" id="UP001174909"/>
    </source>
</evidence>
<evidence type="ECO:0000259" key="8">
    <source>
        <dbReference type="PROSITE" id="PS50893"/>
    </source>
</evidence>
<evidence type="ECO:0000256" key="3">
    <source>
        <dbReference type="ARBA" id="ARBA00022741"/>
    </source>
</evidence>
<dbReference type="Proteomes" id="UP001174909">
    <property type="component" value="Unassembled WGS sequence"/>
</dbReference>